<dbReference type="AlphaFoldDB" id="A0A0N5BI44"/>
<evidence type="ECO:0000313" key="2">
    <source>
        <dbReference type="Proteomes" id="UP000046392"/>
    </source>
</evidence>
<evidence type="ECO:0000313" key="3">
    <source>
        <dbReference type="WBParaSite" id="SPAL_0000562800.1"/>
    </source>
</evidence>
<organism evidence="2 3">
    <name type="scientific">Strongyloides papillosus</name>
    <name type="common">Intestinal threadworm</name>
    <dbReference type="NCBI Taxonomy" id="174720"/>
    <lineage>
        <taxon>Eukaryota</taxon>
        <taxon>Metazoa</taxon>
        <taxon>Ecdysozoa</taxon>
        <taxon>Nematoda</taxon>
        <taxon>Chromadorea</taxon>
        <taxon>Rhabditida</taxon>
        <taxon>Tylenchina</taxon>
        <taxon>Panagrolaimomorpha</taxon>
        <taxon>Strongyloidoidea</taxon>
        <taxon>Strongyloididae</taxon>
        <taxon>Strongyloides</taxon>
    </lineage>
</organism>
<feature type="signal peptide" evidence="1">
    <location>
        <begin position="1"/>
        <end position="24"/>
    </location>
</feature>
<feature type="chain" id="PRO_5005894552" evidence="1">
    <location>
        <begin position="25"/>
        <end position="38"/>
    </location>
</feature>
<dbReference type="WBParaSite" id="SPAL_0000562800.1">
    <property type="protein sequence ID" value="SPAL_0000562800.1"/>
    <property type="gene ID" value="SPAL_0000562800"/>
</dbReference>
<dbReference type="Proteomes" id="UP000046392">
    <property type="component" value="Unplaced"/>
</dbReference>
<evidence type="ECO:0000256" key="1">
    <source>
        <dbReference type="SAM" id="SignalP"/>
    </source>
</evidence>
<reference evidence="3" key="1">
    <citation type="submission" date="2017-02" db="UniProtKB">
        <authorList>
            <consortium name="WormBaseParasite"/>
        </authorList>
    </citation>
    <scope>IDENTIFICATION</scope>
</reference>
<keyword evidence="2" id="KW-1185">Reference proteome</keyword>
<protein>
    <submittedName>
        <fullName evidence="3">Secreted protein</fullName>
    </submittedName>
</protein>
<name>A0A0N5BI44_STREA</name>
<dbReference type="PROSITE" id="PS51257">
    <property type="entry name" value="PROKAR_LIPOPROTEIN"/>
    <property type="match status" value="1"/>
</dbReference>
<sequence>MKFSTYFLAVVAVCSLSTIQTVAGCRNRRCMPHSNSKN</sequence>
<proteinExistence type="predicted"/>
<accession>A0A0N5BI44</accession>
<keyword evidence="1" id="KW-0732">Signal</keyword>